<gene>
    <name evidence="2" type="ORF">Vbra_11732</name>
</gene>
<protein>
    <submittedName>
        <fullName evidence="2">Uncharacterized protein</fullName>
    </submittedName>
</protein>
<name>A0A0G4EH52_VITBC</name>
<dbReference type="InParanoid" id="A0A0G4EH52"/>
<dbReference type="Proteomes" id="UP000041254">
    <property type="component" value="Unassembled WGS sequence"/>
</dbReference>
<accession>A0A0G4EH52</accession>
<evidence type="ECO:0000313" key="2">
    <source>
        <dbReference type="EMBL" id="CEL95090.1"/>
    </source>
</evidence>
<dbReference type="EMBL" id="CDMY01000227">
    <property type="protein sequence ID" value="CEL95090.1"/>
    <property type="molecule type" value="Genomic_DNA"/>
</dbReference>
<dbReference type="AlphaFoldDB" id="A0A0G4EH52"/>
<sequence>MPMPNVATSGWPQGGSTTSHMQGRMQGHYQYNYGYGSADGRVCNYGTYEDTCTSPMSRTSTTDTYTCTYTPTGSSTPTDAPATLMGMTREELLEKFSKAKSLADVFPDTEDEKHLKQPQIWRTYALVSDVSGSCVLGEGVLMEVNSKGRGARKGTVMGVVLTDPSAGAVGWFPTSYGAMKQVNLFTPATERERQEGTELFANWWDVNTLGNPYGAVGLAMWVGLSHMPRFMQRQYEGLASTLTGGRLVVVCRGCDMVEWFVVSAPLFEGVIADNRARVPGYDRQISEWVIHST</sequence>
<evidence type="ECO:0000313" key="3">
    <source>
        <dbReference type="Proteomes" id="UP000041254"/>
    </source>
</evidence>
<reference evidence="2 3" key="1">
    <citation type="submission" date="2014-11" db="EMBL/GenBank/DDBJ databases">
        <authorList>
            <person name="Zhu J."/>
            <person name="Qi W."/>
            <person name="Song R."/>
        </authorList>
    </citation>
    <scope>NUCLEOTIDE SEQUENCE [LARGE SCALE GENOMIC DNA]</scope>
</reference>
<keyword evidence="3" id="KW-1185">Reference proteome</keyword>
<proteinExistence type="predicted"/>
<feature type="region of interest" description="Disordered" evidence="1">
    <location>
        <begin position="1"/>
        <end position="22"/>
    </location>
</feature>
<organism evidence="2 3">
    <name type="scientific">Vitrella brassicaformis (strain CCMP3155)</name>
    <dbReference type="NCBI Taxonomy" id="1169540"/>
    <lineage>
        <taxon>Eukaryota</taxon>
        <taxon>Sar</taxon>
        <taxon>Alveolata</taxon>
        <taxon>Colpodellida</taxon>
        <taxon>Vitrellaceae</taxon>
        <taxon>Vitrella</taxon>
    </lineage>
</organism>
<feature type="compositionally biased region" description="Polar residues" evidence="1">
    <location>
        <begin position="1"/>
        <end position="21"/>
    </location>
</feature>
<evidence type="ECO:0000256" key="1">
    <source>
        <dbReference type="SAM" id="MobiDB-lite"/>
    </source>
</evidence>
<dbReference type="VEuPathDB" id="CryptoDB:Vbra_11732"/>